<comment type="caution">
    <text evidence="2">The sequence shown here is derived from an EMBL/GenBank/DDBJ whole genome shotgun (WGS) entry which is preliminary data.</text>
</comment>
<feature type="compositionally biased region" description="Polar residues" evidence="1">
    <location>
        <begin position="857"/>
        <end position="868"/>
    </location>
</feature>
<accession>A0AAD8Y3E8</accession>
<evidence type="ECO:0000313" key="2">
    <source>
        <dbReference type="EMBL" id="KAK1738385.1"/>
    </source>
</evidence>
<proteinExistence type="predicted"/>
<protein>
    <recommendedName>
        <fullName evidence="4">PDZ domain-containing protein</fullName>
    </recommendedName>
</protein>
<dbReference type="Proteomes" id="UP001224775">
    <property type="component" value="Unassembled WGS sequence"/>
</dbReference>
<reference evidence="2" key="1">
    <citation type="submission" date="2023-06" db="EMBL/GenBank/DDBJ databases">
        <title>Survivors Of The Sea: Transcriptome response of Skeletonema marinoi to long-term dormancy.</title>
        <authorList>
            <person name="Pinder M.I.M."/>
            <person name="Kourtchenko O."/>
            <person name="Robertson E.K."/>
            <person name="Larsson T."/>
            <person name="Maumus F."/>
            <person name="Osuna-Cruz C.M."/>
            <person name="Vancaester E."/>
            <person name="Stenow R."/>
            <person name="Vandepoele K."/>
            <person name="Ploug H."/>
            <person name="Bruchert V."/>
            <person name="Godhe A."/>
            <person name="Topel M."/>
        </authorList>
    </citation>
    <scope>NUCLEOTIDE SEQUENCE</scope>
    <source>
        <strain evidence="2">R05AC</strain>
    </source>
</reference>
<feature type="region of interest" description="Disordered" evidence="1">
    <location>
        <begin position="857"/>
        <end position="886"/>
    </location>
</feature>
<organism evidence="2 3">
    <name type="scientific">Skeletonema marinoi</name>
    <dbReference type="NCBI Taxonomy" id="267567"/>
    <lineage>
        <taxon>Eukaryota</taxon>
        <taxon>Sar</taxon>
        <taxon>Stramenopiles</taxon>
        <taxon>Ochrophyta</taxon>
        <taxon>Bacillariophyta</taxon>
        <taxon>Coscinodiscophyceae</taxon>
        <taxon>Thalassiosirophycidae</taxon>
        <taxon>Thalassiosirales</taxon>
        <taxon>Skeletonemataceae</taxon>
        <taxon>Skeletonema</taxon>
        <taxon>Skeletonema marinoi-dohrnii complex</taxon>
    </lineage>
</organism>
<gene>
    <name evidence="2" type="ORF">QTG54_011054</name>
</gene>
<evidence type="ECO:0000256" key="1">
    <source>
        <dbReference type="SAM" id="MobiDB-lite"/>
    </source>
</evidence>
<dbReference type="SUPFAM" id="SSF50156">
    <property type="entry name" value="PDZ domain-like"/>
    <property type="match status" value="1"/>
</dbReference>
<evidence type="ECO:0000313" key="3">
    <source>
        <dbReference type="Proteomes" id="UP001224775"/>
    </source>
</evidence>
<feature type="compositionally biased region" description="Basic and acidic residues" evidence="1">
    <location>
        <begin position="869"/>
        <end position="878"/>
    </location>
</feature>
<sequence length="899" mass="101479">MSTLTCGVCKVCKFDTAEELENHEKTCDGLFKEIFTCDVCTVAHFDTLEEAIEHENRCRDEMCKPGTIAVCTRAADDAISEQSTGQHRVNSEILTCDHPNQSRQLSSSPCDALDANNAATAPTIDQSTRQQLDQSPKQQRNTVFVTIPPGWIGLTLKLNKILGGATVTKVEANSTTGGKVDVDDRIISIDNQKIVSISDYAINHGKIRTLEVAKARAHQIIPKSLKHALFTSSLNTNNNSTSSDPLLRPYAPSAGDSSNIFTPSDIVNNSPTVHIHNYREKKQLSVNLHTVSIPFDPIDENFDYSLERELAWLIEESAIILPQLAQTSMSQPFILDFAWKHCSFELRSAIDKVFPRETSNVVKNMKLDMTEQDIREKYCLREDYVVLDADLLELVEKEKIRHLRGDIQRVVFNLGFRRSSSIERELNVILSDRFVDAVGEIATNKPPRRQRIRRKRLVNDDFIVTADEVDRTVLSAAKTINEIASIATNVPSELSVLEDEVAFLIEESLMLLPDHMLAGSADPQKIITSVVSAGLSTQHDDDINWEYVCANASEQLKQVIEKKGNKRRPLRRIIRYHEVEVRIAFERRRVEICKLLILDGYRREQTRANLPSNDLLLQVGLLNVMKVRLKYRLRSCGLSQHHASKKDLRSACNIRNKKQRIHPKKKKIALDFTNVDTTRYSVLNATERELAFLREEFEMEYEHSCFDWDYIEKRSSRQLKQLMSEKKVTPLGENPSVAGVSKLRKLVRLDSVEVKHAFTNLRRDIRYALLVGFKRDLRHSRLPDLPVAPLNCVSRGNYVIDVEYPSDMVHVSWPTNLLSGEWKIDRDWHGGVISHPPLLPSAIAAVLGLIDETNSVQLGDSGDGNSHQPETESCRESTGDDAFEDDNSAVSAIDCALGE</sequence>
<dbReference type="InterPro" id="IPR036034">
    <property type="entry name" value="PDZ_sf"/>
</dbReference>
<evidence type="ECO:0008006" key="4">
    <source>
        <dbReference type="Google" id="ProtNLM"/>
    </source>
</evidence>
<dbReference type="EMBL" id="JATAAI010000021">
    <property type="protein sequence ID" value="KAK1738385.1"/>
    <property type="molecule type" value="Genomic_DNA"/>
</dbReference>
<dbReference type="AlphaFoldDB" id="A0AAD8Y3E8"/>
<name>A0AAD8Y3E8_9STRA</name>
<keyword evidence="3" id="KW-1185">Reference proteome</keyword>